<sequence>MQFEVLLITAQEERVLKSIKAISHTKFENLTYDLMLCLGMRNVIWRSPGPDGGRDIEGIVLREDPTGELFSESWFVECKRYAASISWPIVYEKVAYAESNRADVLLMVTTANITPSCATEISKWNAQRRGLRISRLDGPQLEVKLRSFPLLLAKYQLIKGPAQYPVSFQKIASILAVVCTVAEAELEIAAESVAADAAFELSRFVSSRIAQVEVLGRFDIAAKRKVAVPLWLTGLVELSQNLICFLAYLRYVIRAKGGFKVAVAPTPGMSLCLSVDLGVGDLVIGDDSDLVVVGMWCGVQYRISGDDLILWEEG</sequence>
<evidence type="ECO:0000313" key="3">
    <source>
        <dbReference type="Proteomes" id="UP000781710"/>
    </source>
</evidence>
<organism evidence="2 3">
    <name type="scientific">Pseudoxanthomonas japonensis</name>
    <dbReference type="NCBI Taxonomy" id="69284"/>
    <lineage>
        <taxon>Bacteria</taxon>
        <taxon>Pseudomonadati</taxon>
        <taxon>Pseudomonadota</taxon>
        <taxon>Gammaproteobacteria</taxon>
        <taxon>Lysobacterales</taxon>
        <taxon>Lysobacteraceae</taxon>
        <taxon>Pseudoxanthomonas</taxon>
    </lineage>
</organism>
<dbReference type="Pfam" id="PF04471">
    <property type="entry name" value="Mrr_cat"/>
    <property type="match status" value="1"/>
</dbReference>
<reference evidence="2 3" key="1">
    <citation type="submission" date="2017-10" db="EMBL/GenBank/DDBJ databases">
        <title>Whole genome sequencing of members of genus Pseudoxanthomonas.</title>
        <authorList>
            <person name="Kumar S."/>
            <person name="Bansal K."/>
            <person name="Kaur A."/>
            <person name="Patil P."/>
            <person name="Sharma S."/>
            <person name="Patil P.B."/>
        </authorList>
    </citation>
    <scope>NUCLEOTIDE SEQUENCE [LARGE SCALE GENOMIC DNA]</scope>
    <source>
        <strain evidence="2 3">DSM 17109</strain>
    </source>
</reference>
<dbReference type="InterPro" id="IPR007560">
    <property type="entry name" value="Restrct_endonuc_IV_Mrr"/>
</dbReference>
<evidence type="ECO:0000313" key="2">
    <source>
        <dbReference type="EMBL" id="KAF1724810.1"/>
    </source>
</evidence>
<dbReference type="EMBL" id="PDWW01000014">
    <property type="protein sequence ID" value="KAF1724810.1"/>
    <property type="molecule type" value="Genomic_DNA"/>
</dbReference>
<dbReference type="Gene3D" id="3.40.1350.10">
    <property type="match status" value="1"/>
</dbReference>
<proteinExistence type="predicted"/>
<dbReference type="InterPro" id="IPR011335">
    <property type="entry name" value="Restrct_endonuc-II-like"/>
</dbReference>
<protein>
    <recommendedName>
        <fullName evidence="1">Restriction endonuclease type IV Mrr domain-containing protein</fullName>
    </recommendedName>
</protein>
<keyword evidence="3" id="KW-1185">Reference proteome</keyword>
<name>A0ABQ6ZGF2_9GAMM</name>
<dbReference type="InterPro" id="IPR011856">
    <property type="entry name" value="tRNA_endonuc-like_dom_sf"/>
</dbReference>
<dbReference type="SUPFAM" id="SSF52980">
    <property type="entry name" value="Restriction endonuclease-like"/>
    <property type="match status" value="1"/>
</dbReference>
<accession>A0ABQ6ZGF2</accession>
<comment type="caution">
    <text evidence="2">The sequence shown here is derived from an EMBL/GenBank/DDBJ whole genome shotgun (WGS) entry which is preliminary data.</text>
</comment>
<dbReference type="Proteomes" id="UP000781710">
    <property type="component" value="Unassembled WGS sequence"/>
</dbReference>
<evidence type="ECO:0000259" key="1">
    <source>
        <dbReference type="Pfam" id="PF04471"/>
    </source>
</evidence>
<feature type="domain" description="Restriction endonuclease type IV Mrr" evidence="1">
    <location>
        <begin position="19"/>
        <end position="123"/>
    </location>
</feature>
<gene>
    <name evidence="2" type="ORF">CSC78_10895</name>
</gene>
<dbReference type="RefSeq" id="WP_238391243.1">
    <property type="nucleotide sequence ID" value="NZ_PDWW01000014.1"/>
</dbReference>